<dbReference type="Gene3D" id="2.130.10.10">
    <property type="entry name" value="YVTN repeat-like/Quinoprotein amine dehydrogenase"/>
    <property type="match status" value="1"/>
</dbReference>
<dbReference type="InterPro" id="IPR036322">
    <property type="entry name" value="WD40_repeat_dom_sf"/>
</dbReference>
<evidence type="ECO:0000259" key="2">
    <source>
        <dbReference type="Pfam" id="PF10313"/>
    </source>
</evidence>
<sequence>MDVQGTLTTWDAIFDSPLYEYGYQPSIYPTDDEEPRDTYSEYEAATEIFEEDVERGDDLQGIFWESLPFSRERYQETSIQKHCKRFDLELAKRRLRFHTVSIVDACRKKISDMIYLKDITPLSEIGHYYKFKYNNLKVKCSYVHFQLRNLLAATSKNSVYYTYANQVRMWSPQSRTSNIVMDLDNLHFPLHITTMACGLGVCMTGSFDGTYACHRLDAPSDVAVQTGVITLNLASAITNHIDINTNRHGAGQAVVSSNDDCVRIFDLNTMEVNAKYAEPWAVNCTKLSPDKRLLCAVGDAKETLIQNAETGETIYTLQGHDDYSFACDWSPDGKFLCTGNQDLTTRLYDVRHLKQPLHVFATKLGAVRSLHFSPNGEYLAIAEPANYVHLVETRYFTQSQTIDFFGELAGVSFSPEGDGLFLANADDAFGSIIEYQRVANENDLENLLL</sequence>
<protein>
    <recommendedName>
        <fullName evidence="2">DUF2415 domain-containing protein</fullName>
    </recommendedName>
</protein>
<dbReference type="SUPFAM" id="SSF50978">
    <property type="entry name" value="WD40 repeat-like"/>
    <property type="match status" value="1"/>
</dbReference>
<dbReference type="AlphaFoldDB" id="A0A261Y0N4"/>
<keyword evidence="1" id="KW-0853">WD repeat</keyword>
<feature type="domain" description="DUF2415" evidence="2">
    <location>
        <begin position="365"/>
        <end position="402"/>
    </location>
</feature>
<dbReference type="OrthoDB" id="20669at2759"/>
<evidence type="ECO:0000313" key="3">
    <source>
        <dbReference type="EMBL" id="OZJ04177.1"/>
    </source>
</evidence>
<organism evidence="3 4">
    <name type="scientific">Bifiguratus adelaidae</name>
    <dbReference type="NCBI Taxonomy" id="1938954"/>
    <lineage>
        <taxon>Eukaryota</taxon>
        <taxon>Fungi</taxon>
        <taxon>Fungi incertae sedis</taxon>
        <taxon>Mucoromycota</taxon>
        <taxon>Mucoromycotina</taxon>
        <taxon>Endogonomycetes</taxon>
        <taxon>Endogonales</taxon>
        <taxon>Endogonales incertae sedis</taxon>
        <taxon>Bifiguratus</taxon>
    </lineage>
</organism>
<dbReference type="SMART" id="SM00320">
    <property type="entry name" value="WD40"/>
    <property type="match status" value="3"/>
</dbReference>
<dbReference type="PROSITE" id="PS50294">
    <property type="entry name" value="WD_REPEATS_REGION"/>
    <property type="match status" value="1"/>
</dbReference>
<dbReference type="InterPro" id="IPR001680">
    <property type="entry name" value="WD40_rpt"/>
</dbReference>
<dbReference type="Pfam" id="PF10313">
    <property type="entry name" value="DUF2415"/>
    <property type="match status" value="1"/>
</dbReference>
<dbReference type="InterPro" id="IPR015943">
    <property type="entry name" value="WD40/YVTN_repeat-like_dom_sf"/>
</dbReference>
<feature type="repeat" description="WD" evidence="1">
    <location>
        <begin position="317"/>
        <end position="351"/>
    </location>
</feature>
<keyword evidence="4" id="KW-1185">Reference proteome</keyword>
<accession>A0A261Y0N4</accession>
<proteinExistence type="predicted"/>
<dbReference type="PROSITE" id="PS50082">
    <property type="entry name" value="WD_REPEATS_2"/>
    <property type="match status" value="1"/>
</dbReference>
<gene>
    <name evidence="3" type="ORF">BZG36_02178</name>
</gene>
<name>A0A261Y0N4_9FUNG</name>
<dbReference type="InterPro" id="IPR019417">
    <property type="entry name" value="DUF2415"/>
</dbReference>
<evidence type="ECO:0000256" key="1">
    <source>
        <dbReference type="PROSITE-ProRule" id="PRU00221"/>
    </source>
</evidence>
<dbReference type="EMBL" id="MVBO01000050">
    <property type="protein sequence ID" value="OZJ04177.1"/>
    <property type="molecule type" value="Genomic_DNA"/>
</dbReference>
<dbReference type="PANTHER" id="PTHR43991:SF12">
    <property type="entry name" value="WD REPEAT PROTEIN (AFU_ORTHOLOGUE AFUA_8G05640)"/>
    <property type="match status" value="1"/>
</dbReference>
<dbReference type="PANTHER" id="PTHR43991">
    <property type="entry name" value="WD REPEAT PROTEIN (AFU_ORTHOLOGUE AFUA_8G05640)-RELATED"/>
    <property type="match status" value="1"/>
</dbReference>
<dbReference type="Proteomes" id="UP000242875">
    <property type="component" value="Unassembled WGS sequence"/>
</dbReference>
<evidence type="ECO:0000313" key="4">
    <source>
        <dbReference type="Proteomes" id="UP000242875"/>
    </source>
</evidence>
<reference evidence="3 4" key="1">
    <citation type="journal article" date="2017" name="Mycologia">
        <title>Bifiguratus adelaidae, gen. et sp. nov., a new member of Mucoromycotina in endophytic and soil-dwelling habitats.</title>
        <authorList>
            <person name="Torres-Cruz T.J."/>
            <person name="Billingsley Tobias T.L."/>
            <person name="Almatruk M."/>
            <person name="Hesse C."/>
            <person name="Kuske C.R."/>
            <person name="Desiro A."/>
            <person name="Benucci G.M."/>
            <person name="Bonito G."/>
            <person name="Stajich J.E."/>
            <person name="Dunlap C."/>
            <person name="Arnold A.E."/>
            <person name="Porras-Alfaro A."/>
        </authorList>
    </citation>
    <scope>NUCLEOTIDE SEQUENCE [LARGE SCALE GENOMIC DNA]</scope>
    <source>
        <strain evidence="3 4">AZ0501</strain>
    </source>
</reference>
<dbReference type="Pfam" id="PF00400">
    <property type="entry name" value="WD40"/>
    <property type="match status" value="1"/>
</dbReference>
<comment type="caution">
    <text evidence="3">The sequence shown here is derived from an EMBL/GenBank/DDBJ whole genome shotgun (WGS) entry which is preliminary data.</text>
</comment>